<feature type="chain" id="PRO_5016110093" description="Lipoprotein" evidence="9">
    <location>
        <begin position="23"/>
        <end position="193"/>
    </location>
</feature>
<comment type="subcellular location">
    <subcellularLocation>
        <location evidence="1">Cell membrane</location>
        <topology evidence="1">Lipid-anchor</topology>
    </subcellularLocation>
</comment>
<evidence type="ECO:0000313" key="11">
    <source>
        <dbReference type="Proteomes" id="UP000249646"/>
    </source>
</evidence>
<sequence length="193" mass="21876">MNKMTKIFASLSLSLASLPLIAASCKKRVQNSKDNLNEKNKDSRINESLKDDSERKDIQGDEPKEKVEKEKDEPKKIEEPKNGESSSNNSNGGTYSNEHGGHPQITEEEAKKYQDERESVKKIYKVFKEKKEDLKKTKTHGEFLELLAKYVEEEGIEGISLQDNTKKDTKLEEGENKNKIFVKIGSTSVGLEL</sequence>
<dbReference type="NCBIfam" id="NF033817">
    <property type="entry name" value="Mplas_variab_LP"/>
    <property type="match status" value="1"/>
</dbReference>
<dbReference type="InterPro" id="IPR049890">
    <property type="entry name" value="VlpA-F-like_signal"/>
</dbReference>
<keyword evidence="2" id="KW-1003">Cell membrane</keyword>
<evidence type="ECO:0000256" key="8">
    <source>
        <dbReference type="SAM" id="MobiDB-lite"/>
    </source>
</evidence>
<evidence type="ECO:0000256" key="3">
    <source>
        <dbReference type="ARBA" id="ARBA00022729"/>
    </source>
</evidence>
<evidence type="ECO:0000256" key="5">
    <source>
        <dbReference type="ARBA" id="ARBA00023136"/>
    </source>
</evidence>
<name>A0A2W7G491_9BACT</name>
<gene>
    <name evidence="10" type="ORF">BCF89_1015</name>
</gene>
<keyword evidence="3 9" id="KW-0732">Signal</keyword>
<evidence type="ECO:0000256" key="4">
    <source>
        <dbReference type="ARBA" id="ARBA00022737"/>
    </source>
</evidence>
<evidence type="ECO:0008006" key="12">
    <source>
        <dbReference type="Google" id="ProtNLM"/>
    </source>
</evidence>
<dbReference type="EMBL" id="QKUB01000001">
    <property type="protein sequence ID" value="PZW01490.1"/>
    <property type="molecule type" value="Genomic_DNA"/>
</dbReference>
<keyword evidence="5" id="KW-0472">Membrane</keyword>
<proteinExistence type="predicted"/>
<dbReference type="AlphaFoldDB" id="A0A2W7G491"/>
<evidence type="ECO:0000256" key="7">
    <source>
        <dbReference type="ARBA" id="ARBA00023288"/>
    </source>
</evidence>
<keyword evidence="4" id="KW-0677">Repeat</keyword>
<feature type="signal peptide" evidence="9">
    <location>
        <begin position="1"/>
        <end position="22"/>
    </location>
</feature>
<evidence type="ECO:0000256" key="6">
    <source>
        <dbReference type="ARBA" id="ARBA00023139"/>
    </source>
</evidence>
<comment type="caution">
    <text evidence="10">The sequence shown here is derived from an EMBL/GenBank/DDBJ whole genome shotgun (WGS) entry which is preliminary data.</text>
</comment>
<feature type="region of interest" description="Disordered" evidence="8">
    <location>
        <begin position="29"/>
        <end position="117"/>
    </location>
</feature>
<evidence type="ECO:0000313" key="10">
    <source>
        <dbReference type="EMBL" id="PZW01490.1"/>
    </source>
</evidence>
<dbReference type="GO" id="GO:0005886">
    <property type="term" value="C:plasma membrane"/>
    <property type="evidence" value="ECO:0007669"/>
    <property type="project" value="UniProtKB-SubCell"/>
</dbReference>
<keyword evidence="11" id="KW-1185">Reference proteome</keyword>
<keyword evidence="7" id="KW-0449">Lipoprotein</keyword>
<dbReference type="PROSITE" id="PS51257">
    <property type="entry name" value="PROKAR_LIPOPROTEIN"/>
    <property type="match status" value="1"/>
</dbReference>
<dbReference type="Proteomes" id="UP000249646">
    <property type="component" value="Unassembled WGS sequence"/>
</dbReference>
<evidence type="ECO:0000256" key="2">
    <source>
        <dbReference type="ARBA" id="ARBA00022475"/>
    </source>
</evidence>
<accession>A0A2W7G491</accession>
<keyword evidence="6" id="KW-0564">Palmitate</keyword>
<feature type="compositionally biased region" description="Basic and acidic residues" evidence="8">
    <location>
        <begin position="35"/>
        <end position="82"/>
    </location>
</feature>
<organism evidence="10 11">
    <name type="scientific">Metamycoplasma auris</name>
    <dbReference type="NCBI Taxonomy" id="51363"/>
    <lineage>
        <taxon>Bacteria</taxon>
        <taxon>Bacillati</taxon>
        <taxon>Mycoplasmatota</taxon>
        <taxon>Mycoplasmoidales</taxon>
        <taxon>Metamycoplasmataceae</taxon>
        <taxon>Metamycoplasma</taxon>
    </lineage>
</organism>
<protein>
    <recommendedName>
        <fullName evidence="12">Lipoprotein</fullName>
    </recommendedName>
</protein>
<reference evidence="10 11" key="1">
    <citation type="submission" date="2018-06" db="EMBL/GenBank/DDBJ databases">
        <title>Genomic Encyclopedia of Archaeal and Bacterial Type Strains, Phase II (KMG-II): from individual species to whole genera.</title>
        <authorList>
            <person name="Goeker M."/>
        </authorList>
    </citation>
    <scope>NUCLEOTIDE SEQUENCE [LARGE SCALE GENOMIC DNA]</scope>
    <source>
        <strain evidence="10 11">ATCC 51348</strain>
    </source>
</reference>
<evidence type="ECO:0000256" key="9">
    <source>
        <dbReference type="SAM" id="SignalP"/>
    </source>
</evidence>
<evidence type="ECO:0000256" key="1">
    <source>
        <dbReference type="ARBA" id="ARBA00004193"/>
    </source>
</evidence>
<feature type="compositionally biased region" description="Basic and acidic residues" evidence="8">
    <location>
        <begin position="108"/>
        <end position="117"/>
    </location>
</feature>
<dbReference type="RefSeq" id="WP_111517926.1">
    <property type="nucleotide sequence ID" value="NZ_QKUB01000001.1"/>
</dbReference>
<feature type="compositionally biased region" description="Low complexity" evidence="8">
    <location>
        <begin position="83"/>
        <end position="97"/>
    </location>
</feature>